<dbReference type="AlphaFoldDB" id="A0A2Z6QSJ2"/>
<feature type="coiled-coil region" evidence="1">
    <location>
        <begin position="94"/>
        <end position="135"/>
    </location>
</feature>
<evidence type="ECO:0000313" key="4">
    <source>
        <dbReference type="Proteomes" id="UP000247702"/>
    </source>
</evidence>
<dbReference type="EMBL" id="BEXD01000003">
    <property type="protein sequence ID" value="GBB83266.1"/>
    <property type="molecule type" value="Genomic_DNA"/>
</dbReference>
<dbReference type="EMBL" id="BLAL01000229">
    <property type="protein sequence ID" value="GES94064.1"/>
    <property type="molecule type" value="Genomic_DNA"/>
</dbReference>
<organism evidence="2 4">
    <name type="scientific">Rhizophagus clarus</name>
    <dbReference type="NCBI Taxonomy" id="94130"/>
    <lineage>
        <taxon>Eukaryota</taxon>
        <taxon>Fungi</taxon>
        <taxon>Fungi incertae sedis</taxon>
        <taxon>Mucoromycota</taxon>
        <taxon>Glomeromycotina</taxon>
        <taxon>Glomeromycetes</taxon>
        <taxon>Glomerales</taxon>
        <taxon>Glomeraceae</taxon>
        <taxon>Rhizophagus</taxon>
    </lineage>
</organism>
<evidence type="ECO:0000256" key="1">
    <source>
        <dbReference type="SAM" id="Coils"/>
    </source>
</evidence>
<comment type="caution">
    <text evidence="2">The sequence shown here is derived from an EMBL/GenBank/DDBJ whole genome shotgun (WGS) entry which is preliminary data.</text>
</comment>
<proteinExistence type="predicted"/>
<keyword evidence="4" id="KW-1185">Reference proteome</keyword>
<keyword evidence="1" id="KW-0175">Coiled coil</keyword>
<accession>A0A2Z6QSJ2</accession>
<gene>
    <name evidence="3" type="ORF">RCL2_002080600</name>
    <name evidence="2" type="ORF">RclHR1_01000022</name>
</gene>
<name>A0A2Z6QSJ2_9GLOM</name>
<evidence type="ECO:0000313" key="2">
    <source>
        <dbReference type="EMBL" id="GBB83266.1"/>
    </source>
</evidence>
<protein>
    <submittedName>
        <fullName evidence="2">Uncharacterized protein</fullName>
    </submittedName>
</protein>
<dbReference type="Proteomes" id="UP000615446">
    <property type="component" value="Unassembled WGS sequence"/>
</dbReference>
<evidence type="ECO:0000313" key="3">
    <source>
        <dbReference type="EMBL" id="GES94064.1"/>
    </source>
</evidence>
<reference evidence="2 4" key="1">
    <citation type="submission" date="2017-11" db="EMBL/GenBank/DDBJ databases">
        <title>The genome of Rhizophagus clarus HR1 reveals common genetic basis of auxotrophy among arbuscular mycorrhizal fungi.</title>
        <authorList>
            <person name="Kobayashi Y."/>
        </authorList>
    </citation>
    <scope>NUCLEOTIDE SEQUENCE [LARGE SCALE GENOMIC DNA]</scope>
    <source>
        <strain evidence="2 4">HR1</strain>
    </source>
</reference>
<sequence length="479" mass="55785">METQENVAAEDPSISFTQNKTIINIDNSNLNDKVVSKNDLLHNLIEKQANEFEEFGKRMSSDLKNIYKEYIDQQNNDVKINTNSIETENVCNNCNNYDERIDSQSQLIDSLKARIEELETDSLIKEQDIRKLRNEFDDFKKAILGPSSVTAVTSSAAQDNKKNVSLDTNENVIEDSEIPILIQSEEPIKLAHDEEEKFDYKNVEDHERIIFTKSRASYQNQYNDYNQEYEEEPLGEPVTYRNYEEEPVAGLNVFETSFQQHDADDQDFYSYEDGTSYQQHATEEYSNHDDYDSTHFGPSSSFHQYNNYNIDAAYQIGYNSTPSASYQQYSVPLNNSTPREKMSKSQKTNLKIHTRVEGFLVSLNNKKIPDHTFKPLRQNFNTNQLLEYEKSDLFKSLSERAKCCIRISINDELRDELSGKKKLTQPISVYVNRNIVPSLPSNIKSYTEFEKTHHYNCLSNEKKKRIQKIISKEKKKFNY</sequence>
<dbReference type="Proteomes" id="UP000247702">
    <property type="component" value="Unassembled WGS sequence"/>
</dbReference>
<reference evidence="3" key="2">
    <citation type="submission" date="2019-10" db="EMBL/GenBank/DDBJ databases">
        <title>Conservation and host-specific expression of non-tandemly repeated heterogenous ribosome RNA gene in arbuscular mycorrhizal fungi.</title>
        <authorList>
            <person name="Maeda T."/>
            <person name="Kobayashi Y."/>
            <person name="Nakagawa T."/>
            <person name="Ezawa T."/>
            <person name="Yamaguchi K."/>
            <person name="Bino T."/>
            <person name="Nishimoto Y."/>
            <person name="Shigenobu S."/>
            <person name="Kawaguchi M."/>
        </authorList>
    </citation>
    <scope>NUCLEOTIDE SEQUENCE</scope>
    <source>
        <strain evidence="3">HR1</strain>
    </source>
</reference>
<dbReference type="STRING" id="94130.A0A2Z6QSJ2"/>
<dbReference type="OrthoDB" id="2357194at2759"/>